<dbReference type="GeneID" id="66981986"/>
<feature type="compositionally biased region" description="Basic and acidic residues" evidence="1">
    <location>
        <begin position="102"/>
        <end position="111"/>
    </location>
</feature>
<feature type="compositionally biased region" description="Basic and acidic residues" evidence="1">
    <location>
        <begin position="62"/>
        <end position="90"/>
    </location>
</feature>
<dbReference type="CDD" id="cd09272">
    <property type="entry name" value="RNase_HI_RT_Ty1"/>
    <property type="match status" value="1"/>
</dbReference>
<dbReference type="PANTHER" id="PTHR11439">
    <property type="entry name" value="GAG-POL-RELATED RETROTRANSPOSON"/>
    <property type="match status" value="1"/>
</dbReference>
<evidence type="ECO:0000313" key="4">
    <source>
        <dbReference type="EMBL" id="BCR90937.1"/>
    </source>
</evidence>
<dbReference type="Pfam" id="PF07727">
    <property type="entry name" value="RVT_2"/>
    <property type="match status" value="1"/>
</dbReference>
<dbReference type="Proteomes" id="UP000637239">
    <property type="component" value="Chromosome 6"/>
</dbReference>
<reference evidence="3" key="1">
    <citation type="submission" date="2021-01" db="EMBL/GenBank/DDBJ databases">
        <authorList>
            <consortium name="Aspergillus chevalieri M1 genome sequencing consortium"/>
            <person name="Kazuki M."/>
            <person name="Futagami T."/>
        </authorList>
    </citation>
    <scope>NUCLEOTIDE SEQUENCE</scope>
    <source>
        <strain evidence="3">M1</strain>
    </source>
</reference>
<dbReference type="EMBL" id="AP024419">
    <property type="protein sequence ID" value="BCR87627.1"/>
    <property type="molecule type" value="Genomic_DNA"/>
</dbReference>
<dbReference type="Gene3D" id="3.30.420.10">
    <property type="entry name" value="Ribonuclease H-like superfamily/Ribonuclease H"/>
    <property type="match status" value="1"/>
</dbReference>
<dbReference type="InterPro" id="IPR013103">
    <property type="entry name" value="RVT_2"/>
</dbReference>
<keyword evidence="5" id="KW-1185">Reference proteome</keyword>
<evidence type="ECO:0000313" key="3">
    <source>
        <dbReference type="EMBL" id="BCR87627.1"/>
    </source>
</evidence>
<dbReference type="RefSeq" id="XP_043136149.1">
    <property type="nucleotide sequence ID" value="XM_043278362.1"/>
</dbReference>
<feature type="region of interest" description="Disordered" evidence="1">
    <location>
        <begin position="1"/>
        <end position="126"/>
    </location>
</feature>
<feature type="compositionally biased region" description="Basic and acidic residues" evidence="1">
    <location>
        <begin position="25"/>
        <end position="37"/>
    </location>
</feature>
<dbReference type="SUPFAM" id="SSF56672">
    <property type="entry name" value="DNA/RNA polymerases"/>
    <property type="match status" value="1"/>
</dbReference>
<dbReference type="EMBL" id="AP024421">
    <property type="protein sequence ID" value="BCR90937.1"/>
    <property type="molecule type" value="Genomic_DNA"/>
</dbReference>
<name>A0A7R7VMW1_ASPCH</name>
<feature type="domain" description="Reverse transcriptase Ty1/copia-type" evidence="2">
    <location>
        <begin position="196"/>
        <end position="438"/>
    </location>
</feature>
<organism evidence="3 5">
    <name type="scientific">Aspergillus chevalieri</name>
    <name type="common">Eurotium chevalieri</name>
    <dbReference type="NCBI Taxonomy" id="182096"/>
    <lineage>
        <taxon>Eukaryota</taxon>
        <taxon>Fungi</taxon>
        <taxon>Dikarya</taxon>
        <taxon>Ascomycota</taxon>
        <taxon>Pezizomycotina</taxon>
        <taxon>Eurotiomycetes</taxon>
        <taxon>Eurotiomycetidae</taxon>
        <taxon>Eurotiales</taxon>
        <taxon>Aspergillaceae</taxon>
        <taxon>Aspergillus</taxon>
        <taxon>Aspergillus subgen. Aspergillus</taxon>
    </lineage>
</organism>
<evidence type="ECO:0000313" key="5">
    <source>
        <dbReference type="Proteomes" id="UP000637239"/>
    </source>
</evidence>
<dbReference type="InterPro" id="IPR036397">
    <property type="entry name" value="RNaseH_sf"/>
</dbReference>
<dbReference type="KEGG" id="ache:ACHE_40191S"/>
<protein>
    <recommendedName>
        <fullName evidence="2">Reverse transcriptase Ty1/copia-type domain-containing protein</fullName>
    </recommendedName>
</protein>
<evidence type="ECO:0000259" key="2">
    <source>
        <dbReference type="Pfam" id="PF07727"/>
    </source>
</evidence>
<evidence type="ECO:0000256" key="1">
    <source>
        <dbReference type="SAM" id="MobiDB-lite"/>
    </source>
</evidence>
<dbReference type="Proteomes" id="UP000637239">
    <property type="component" value="Chromosome 4"/>
</dbReference>
<dbReference type="GO" id="GO:0003676">
    <property type="term" value="F:nucleic acid binding"/>
    <property type="evidence" value="ECO:0007669"/>
    <property type="project" value="InterPro"/>
</dbReference>
<reference evidence="3" key="2">
    <citation type="submission" date="2021-02" db="EMBL/GenBank/DDBJ databases">
        <title>Aspergillus chevalieri M1 genome sequence.</title>
        <authorList>
            <person name="Kadooka C."/>
            <person name="Mori K."/>
            <person name="Futagami T."/>
        </authorList>
    </citation>
    <scope>NUCLEOTIDE SEQUENCE</scope>
    <source>
        <strain evidence="3">M1</strain>
    </source>
</reference>
<sequence>MEDNQRDAPNTHSEEAESPPQPSTREVDDSMNEERLQPESTTEVDDSQGVNESSLEGENDSPENRDGLVNELESSNREGSVNKHQTERRSARTHQPSNALIESRESEEIYSRKRKAEGEQDDDRPAQRMRAQLARLAIATELLIGDREYEVAHKAREKAGIRIPKSYSEAINDPIYGAKWKEAIHKELSTLMSFGTWKVIPRKQADGNISTCRWVFDVKLGLDGRIDRFKARLVARGNEQSDDDFDETFAPVFRLDSLRILCAIAARYGLIAHVMDALSAFAGSRLDKPNCMEIPEGLQDFDPDAKEGMVLKLLMSLYGLRQSAYLWHRKISRFLKSIGFDPITADPSIFINKRGLIIALYVDDIVIFGRGEGEIDAVKRKLKEFHPMTDGGLVKKLLGIRFMWRRDGSIRLDQESYARQILEEFGMGDCNPAYVPISPSVKLNSEDTPQLGRSEHKLFRRLIGRLIFMVVATRPDIAFAVNQLSQYLAEPRRIHLGAAKHILRYVKSTMAHGLTFSAKGREGLTVYADSAYANSAKSRSTTGFILMIDDAPITWTSRKQSVTAQSTTEAEYMAVSEAAKQVIWTRHFLYAIGKASIYGSTPTTIYEDNRGAINLADNPIDHPKTKHIAVRYHAIRDHIGNGEVRLEHLPTDQMIADALTKASHRDAHKRFIKRLSMI</sequence>
<gene>
    <name evidence="3" type="ORF">ACHE_40191S</name>
    <name evidence="4" type="ORF">ACHE_60823S</name>
</gene>
<dbReference type="InterPro" id="IPR043502">
    <property type="entry name" value="DNA/RNA_pol_sf"/>
</dbReference>
<proteinExistence type="predicted"/>
<dbReference type="AlphaFoldDB" id="A0A7R7VMW1"/>
<accession>A0A7R7VMW1</accession>
<dbReference type="PANTHER" id="PTHR11439:SF483">
    <property type="entry name" value="PEPTIDE SYNTHASE GLIP-LIKE, PUTATIVE (AFU_ORTHOLOGUE AFUA_3G12920)-RELATED"/>
    <property type="match status" value="1"/>
</dbReference>